<protein>
    <submittedName>
        <fullName evidence="3">Metallophosphoesterase</fullName>
    </submittedName>
</protein>
<keyword evidence="4" id="KW-1185">Reference proteome</keyword>
<feature type="domain" description="Calcineurin-like phosphoesterase" evidence="2">
    <location>
        <begin position="153"/>
        <end position="319"/>
    </location>
</feature>
<dbReference type="InterPro" id="IPR051158">
    <property type="entry name" value="Metallophosphoesterase_sf"/>
</dbReference>
<evidence type="ECO:0000256" key="1">
    <source>
        <dbReference type="SAM" id="Phobius"/>
    </source>
</evidence>
<feature type="transmembrane region" description="Helical" evidence="1">
    <location>
        <begin position="6"/>
        <end position="26"/>
    </location>
</feature>
<gene>
    <name evidence="3" type="ORF">D1164_01890</name>
</gene>
<name>A0A399DAT0_9BACT</name>
<evidence type="ECO:0000259" key="2">
    <source>
        <dbReference type="Pfam" id="PF00149"/>
    </source>
</evidence>
<dbReference type="Gene3D" id="3.60.21.10">
    <property type="match status" value="1"/>
</dbReference>
<reference evidence="3 4" key="1">
    <citation type="journal article" date="2015" name="Int. J. Syst. Evol. Microbiol.">
        <title>Mariniphaga sediminis sp. nov., isolated from coastal sediment.</title>
        <authorList>
            <person name="Wang F.Q."/>
            <person name="Shen Q.Y."/>
            <person name="Chen G.J."/>
            <person name="Du Z.J."/>
        </authorList>
    </citation>
    <scope>NUCLEOTIDE SEQUENCE [LARGE SCALE GENOMIC DNA]</scope>
    <source>
        <strain evidence="3 4">SY21</strain>
    </source>
</reference>
<accession>A0A399DAT0</accession>
<proteinExistence type="predicted"/>
<evidence type="ECO:0000313" key="3">
    <source>
        <dbReference type="EMBL" id="RIH67202.1"/>
    </source>
</evidence>
<keyword evidence="1" id="KW-0472">Membrane</keyword>
<dbReference type="Pfam" id="PF00149">
    <property type="entry name" value="Metallophos"/>
    <property type="match status" value="1"/>
</dbReference>
<comment type="caution">
    <text evidence="3">The sequence shown here is derived from an EMBL/GenBank/DDBJ whole genome shotgun (WGS) entry which is preliminary data.</text>
</comment>
<dbReference type="AlphaFoldDB" id="A0A399DAT0"/>
<dbReference type="InterPro" id="IPR029052">
    <property type="entry name" value="Metallo-depent_PP-like"/>
</dbReference>
<feature type="transmembrane region" description="Helical" evidence="1">
    <location>
        <begin position="111"/>
        <end position="131"/>
    </location>
</feature>
<keyword evidence="1" id="KW-1133">Transmembrane helix</keyword>
<dbReference type="EMBL" id="QWET01000001">
    <property type="protein sequence ID" value="RIH67202.1"/>
    <property type="molecule type" value="Genomic_DNA"/>
</dbReference>
<dbReference type="CDD" id="cd07385">
    <property type="entry name" value="MPP_YkuE_C"/>
    <property type="match status" value="1"/>
</dbReference>
<feature type="transmembrane region" description="Helical" evidence="1">
    <location>
        <begin position="33"/>
        <end position="51"/>
    </location>
</feature>
<sequence length="376" mass="42158">MLFFTIVIAVNLIVNFYIFSRTRAVFPEGNKQWMTVLFWVVAFAYVIGRFVERTGPMWLAETFVKIGSWWLGAMVYLTLLFLLTDILRGVNGLFNGSDLLRFAWLSGKGKTVVWVVYSFTAIILFGGYLSAKYPTVRRVPIQISKQVPDGGQKVLLVSDIHLGMTITNGRLKRMVDLVNREKADVILLAGDIFDEDLGPVIQNNMGDLLKNLKAKQGVFAVLGNHEFYGNASAALEYLENHNITVLRDSVVTLPNGVEIVGREDITAERMYGKPRKSLDELLAGVNEKNPVFMLDHQPYKLSEVAAHKVDLQVSGHTHNGQMWPFNYITGALFEISRGYGKILDTHFYVSSGYGTWGPPIRTNSRSEIIVLEVSGN</sequence>
<dbReference type="GO" id="GO:0016787">
    <property type="term" value="F:hydrolase activity"/>
    <property type="evidence" value="ECO:0007669"/>
    <property type="project" value="InterPro"/>
</dbReference>
<evidence type="ECO:0000313" key="4">
    <source>
        <dbReference type="Proteomes" id="UP000266441"/>
    </source>
</evidence>
<keyword evidence="1" id="KW-0812">Transmembrane</keyword>
<dbReference type="InterPro" id="IPR004843">
    <property type="entry name" value="Calcineurin-like_PHP"/>
</dbReference>
<feature type="transmembrane region" description="Helical" evidence="1">
    <location>
        <begin position="71"/>
        <end position="90"/>
    </location>
</feature>
<dbReference type="Proteomes" id="UP000266441">
    <property type="component" value="Unassembled WGS sequence"/>
</dbReference>
<dbReference type="PANTHER" id="PTHR31302:SF0">
    <property type="entry name" value="TRANSMEMBRANE PROTEIN WITH METALLOPHOSPHOESTERASE DOMAIN"/>
    <property type="match status" value="1"/>
</dbReference>
<dbReference type="PANTHER" id="PTHR31302">
    <property type="entry name" value="TRANSMEMBRANE PROTEIN WITH METALLOPHOSPHOESTERASE DOMAIN-RELATED"/>
    <property type="match status" value="1"/>
</dbReference>
<organism evidence="3 4">
    <name type="scientific">Mariniphaga sediminis</name>
    <dbReference type="NCBI Taxonomy" id="1628158"/>
    <lineage>
        <taxon>Bacteria</taxon>
        <taxon>Pseudomonadati</taxon>
        <taxon>Bacteroidota</taxon>
        <taxon>Bacteroidia</taxon>
        <taxon>Marinilabiliales</taxon>
        <taxon>Prolixibacteraceae</taxon>
        <taxon>Mariniphaga</taxon>
    </lineage>
</organism>
<dbReference type="SUPFAM" id="SSF56300">
    <property type="entry name" value="Metallo-dependent phosphatases"/>
    <property type="match status" value="1"/>
</dbReference>